<proteinExistence type="predicted"/>
<evidence type="ECO:0000313" key="2">
    <source>
        <dbReference type="Proteomes" id="UP001147695"/>
    </source>
</evidence>
<dbReference type="AlphaFoldDB" id="A0A9W9R4H6"/>
<organism evidence="1 2">
    <name type="scientific">Penicillium brevicompactum</name>
    <dbReference type="NCBI Taxonomy" id="5074"/>
    <lineage>
        <taxon>Eukaryota</taxon>
        <taxon>Fungi</taxon>
        <taxon>Dikarya</taxon>
        <taxon>Ascomycota</taxon>
        <taxon>Pezizomycotina</taxon>
        <taxon>Eurotiomycetes</taxon>
        <taxon>Eurotiomycetidae</taxon>
        <taxon>Eurotiales</taxon>
        <taxon>Aspergillaceae</taxon>
        <taxon>Penicillium</taxon>
    </lineage>
</organism>
<comment type="caution">
    <text evidence="1">The sequence shown here is derived from an EMBL/GenBank/DDBJ whole genome shotgun (WGS) entry which is preliminary data.</text>
</comment>
<evidence type="ECO:0000313" key="1">
    <source>
        <dbReference type="EMBL" id="KAJ5352054.1"/>
    </source>
</evidence>
<dbReference type="EMBL" id="JAPZBQ010000001">
    <property type="protein sequence ID" value="KAJ5352054.1"/>
    <property type="molecule type" value="Genomic_DNA"/>
</dbReference>
<evidence type="ECO:0008006" key="3">
    <source>
        <dbReference type="Google" id="ProtNLM"/>
    </source>
</evidence>
<dbReference type="Proteomes" id="UP001147695">
    <property type="component" value="Unassembled WGS sequence"/>
</dbReference>
<reference evidence="1" key="1">
    <citation type="submission" date="2022-12" db="EMBL/GenBank/DDBJ databases">
        <authorList>
            <person name="Petersen C."/>
        </authorList>
    </citation>
    <scope>NUCLEOTIDE SEQUENCE</scope>
    <source>
        <strain evidence="1">IBT 35673</strain>
    </source>
</reference>
<gene>
    <name evidence="1" type="ORF">N7452_001028</name>
</gene>
<protein>
    <recommendedName>
        <fullName evidence="3">F-box domain-containing protein</fullName>
    </recommendedName>
</protein>
<sequence>MDSMAPLELLPPEIRLYLLAMLEFEELKNLIHASPIYHRQYVLDRNWFLSKCLDKALCGASIEAGLVYRSGSVSFADARIRDVVYEVLKSYQEHRNLPKNSLLDGNLTSDDLACIAAFHYSVVVPMVSRYTIWALENLSKQPESLLTVPWDPLSDSEEIRITRAFYRFQMWCNLFGVGPHGKVWSPRSAFSSIDILNALAGCFEPWEVEEIVCIFRFSEAHFQQTFDQISWDVNQENPKFDGQRPPTPDGAFDLRSFGDSFLIGTISQGLELLYRVAFWVQDHSELVSIMQSKLTLHSWFLGEGVLGSGAQIARRGEAPSDQDLKEQQRALLPFRGDKFQDPYGEYPPFAWTFMWKETYSNITGHWLTETMGENGLQHWGYVFWDERRLRSSDAIDVLIGQIAADWGEEDLRDHVY</sequence>
<accession>A0A9W9R4H6</accession>
<reference evidence="1" key="2">
    <citation type="journal article" date="2023" name="IMA Fungus">
        <title>Comparative genomic study of the Penicillium genus elucidates a diverse pangenome and 15 lateral gene transfer events.</title>
        <authorList>
            <person name="Petersen C."/>
            <person name="Sorensen T."/>
            <person name="Nielsen M.R."/>
            <person name="Sondergaard T.E."/>
            <person name="Sorensen J.L."/>
            <person name="Fitzpatrick D.A."/>
            <person name="Frisvad J.C."/>
            <person name="Nielsen K.L."/>
        </authorList>
    </citation>
    <scope>NUCLEOTIDE SEQUENCE</scope>
    <source>
        <strain evidence="1">IBT 35673</strain>
    </source>
</reference>
<name>A0A9W9R4H6_PENBR</name>